<evidence type="ECO:0000259" key="5">
    <source>
        <dbReference type="Pfam" id="PF01979"/>
    </source>
</evidence>
<dbReference type="EMBL" id="CP003923">
    <property type="protein sequence ID" value="AIC94574.1"/>
    <property type="molecule type" value="Genomic_DNA"/>
</dbReference>
<gene>
    <name evidence="4" type="primary">mtaD</name>
    <name evidence="6" type="ORF">BleG1_1996</name>
</gene>
<dbReference type="Gene3D" id="3.20.20.140">
    <property type="entry name" value="Metal-dependent hydrolases"/>
    <property type="match status" value="1"/>
</dbReference>
<comment type="catalytic activity">
    <reaction evidence="4">
        <text>S-adenosyl-L-homocysteine + H2O + H(+) = S-inosyl-L-homocysteine + NH4(+)</text>
        <dbReference type="Rhea" id="RHEA:20716"/>
        <dbReference type="ChEBI" id="CHEBI:15377"/>
        <dbReference type="ChEBI" id="CHEBI:15378"/>
        <dbReference type="ChEBI" id="CHEBI:28938"/>
        <dbReference type="ChEBI" id="CHEBI:57856"/>
        <dbReference type="ChEBI" id="CHEBI:57985"/>
        <dbReference type="EC" id="3.5.4.28"/>
    </reaction>
</comment>
<dbReference type="EC" id="3.5.4.28" evidence="4"/>
<evidence type="ECO:0000256" key="4">
    <source>
        <dbReference type="HAMAP-Rule" id="MF_01281"/>
    </source>
</evidence>
<name>A0A060M3E6_9BACI</name>
<dbReference type="Gene3D" id="2.30.40.10">
    <property type="entry name" value="Urease, subunit C, domain 1"/>
    <property type="match status" value="1"/>
</dbReference>
<dbReference type="GO" id="GO:0050270">
    <property type="term" value="F:S-adenosylhomocysteine deaminase activity"/>
    <property type="evidence" value="ECO:0007669"/>
    <property type="project" value="UniProtKB-UniRule"/>
</dbReference>
<dbReference type="InterPro" id="IPR023512">
    <property type="entry name" value="Deaminase_MtaD/DadD"/>
</dbReference>
<dbReference type="AlphaFoldDB" id="A0A060M3E6"/>
<feature type="binding site" evidence="4">
    <location>
        <position position="304"/>
    </location>
    <ligand>
        <name>substrate</name>
    </ligand>
</feature>
<dbReference type="RefSeq" id="WP_038480164.1">
    <property type="nucleotide sequence ID" value="NZ_CP003923.1"/>
</dbReference>
<feature type="binding site" evidence="4">
    <location>
        <position position="66"/>
    </location>
    <ligand>
        <name>Zn(2+)</name>
        <dbReference type="ChEBI" id="CHEBI:29105"/>
    </ligand>
</feature>
<evidence type="ECO:0000256" key="2">
    <source>
        <dbReference type="ARBA" id="ARBA00022801"/>
    </source>
</evidence>
<dbReference type="InterPro" id="IPR011059">
    <property type="entry name" value="Metal-dep_hydrolase_composite"/>
</dbReference>
<dbReference type="CDD" id="cd01298">
    <property type="entry name" value="ATZ_TRZ_like"/>
    <property type="match status" value="1"/>
</dbReference>
<sequence length="437" mass="49142">MDTLIYNATIITMDDEETVIDRGYIRFNKERIVTIAEGEPTQKEKEETTQMNANGKWLMPGLVNTHGHPGMTLLRGISDDQPLQEWLEQSIWPAERKFDEKTLHVARDVSMIEMIASGTTAFVDMYHLGLPSFANRIEEVGIRATLMRSVIGLCSKEEQDEKLAESLSFATAFHGQANGRITTMLAPHAPYTCPPDYIERIVEAARDANLPVHMHLAETRKEIHDFMDQHGMHPLELLEERDLLAGTKWLFAHCVHMYEQHFELIQQRGAMVSHNPMSNMKLGSGIAPVASMLKHDIPVSIGTDSVAANNHLDLFEEMRFAVLLQRGVNEQADIVKTYDGLKMATINGSKATYVNQVGALQPGNEADFIMLSPNQAHFLPEQRVLSHLVFSAKGTDVTDVFVQGKPLYRNKEFVTMDKEKIMAEARSMSAVNKKLID</sequence>
<comment type="cofactor">
    <cofactor evidence="4">
        <name>Zn(2+)</name>
        <dbReference type="ChEBI" id="CHEBI:29105"/>
    </cofactor>
    <text evidence="4">Binds 1 zinc ion per subunit.</text>
</comment>
<feature type="binding site" evidence="4">
    <location>
        <position position="148"/>
    </location>
    <ligand>
        <name>substrate</name>
    </ligand>
</feature>
<keyword evidence="1 4" id="KW-0479">Metal-binding</keyword>
<dbReference type="PANTHER" id="PTHR43794">
    <property type="entry name" value="AMINOHYDROLASE SSNA-RELATED"/>
    <property type="match status" value="1"/>
</dbReference>
<reference evidence="6 7" key="1">
    <citation type="journal article" date="2014" name="Gene">
        <title>A comparative genomic analysis of the alkalitolerant soil bacterium Bacillus lehensis G1.</title>
        <authorList>
            <person name="Noor Y.M."/>
            <person name="Samsulrizal N.H."/>
            <person name="Jema'on N.A."/>
            <person name="Low K.O."/>
            <person name="Ramli A.N."/>
            <person name="Alias N.I."/>
            <person name="Damis S.I."/>
            <person name="Fuzi S.F."/>
            <person name="Isa M.N."/>
            <person name="Murad A.M."/>
            <person name="Raih M.F."/>
            <person name="Bakar F.D."/>
            <person name="Najimudin N."/>
            <person name="Mahadi N.M."/>
            <person name="Illias R.M."/>
        </authorList>
    </citation>
    <scope>NUCLEOTIDE SEQUENCE [LARGE SCALE GENOMIC DNA]</scope>
    <source>
        <strain evidence="6 7">G1</strain>
    </source>
</reference>
<dbReference type="PANTHER" id="PTHR43794:SF11">
    <property type="entry name" value="AMIDOHYDROLASE-RELATED DOMAIN-CONTAINING PROTEIN"/>
    <property type="match status" value="1"/>
</dbReference>
<protein>
    <recommendedName>
        <fullName evidence="4">5-methylthioadenosine/S-adenosylhomocysteine deaminase</fullName>
        <shortName evidence="4">MTA/SAH deaminase</shortName>
        <ecNumber evidence="4">3.5.4.28</ecNumber>
        <ecNumber evidence="4">3.5.4.31</ecNumber>
    </recommendedName>
</protein>
<dbReference type="GO" id="GO:0046872">
    <property type="term" value="F:metal ion binding"/>
    <property type="evidence" value="ECO:0007669"/>
    <property type="project" value="UniProtKB-KW"/>
</dbReference>
<dbReference type="HOGENOM" id="CLU_012358_2_0_9"/>
<dbReference type="PATRIC" id="fig|1246626.3.peg.1996"/>
<keyword evidence="3 4" id="KW-0862">Zinc</keyword>
<feature type="domain" description="Amidohydrolase-related" evidence="5">
    <location>
        <begin position="58"/>
        <end position="406"/>
    </location>
</feature>
<accession>A0A060M3E6</accession>
<evidence type="ECO:0000313" key="6">
    <source>
        <dbReference type="EMBL" id="AIC94574.1"/>
    </source>
</evidence>
<evidence type="ECO:0000313" key="7">
    <source>
        <dbReference type="Proteomes" id="UP000027142"/>
    </source>
</evidence>
<dbReference type="OrthoDB" id="9807210at2"/>
<dbReference type="InterPro" id="IPR032466">
    <property type="entry name" value="Metal_Hydrolase"/>
</dbReference>
<dbReference type="InterPro" id="IPR006680">
    <property type="entry name" value="Amidohydro-rel"/>
</dbReference>
<dbReference type="Pfam" id="PF01979">
    <property type="entry name" value="Amidohydro_1"/>
    <property type="match status" value="1"/>
</dbReference>
<dbReference type="FunFam" id="3.20.20.140:FF:000014">
    <property type="entry name" value="5-methylthioadenosine/S-adenosylhomocysteine deaminase"/>
    <property type="match status" value="1"/>
</dbReference>
<dbReference type="InterPro" id="IPR050287">
    <property type="entry name" value="MTA/SAH_deaminase"/>
</dbReference>
<proteinExistence type="inferred from homology"/>
<keyword evidence="7" id="KW-1185">Reference proteome</keyword>
<dbReference type="EC" id="3.5.4.31" evidence="4"/>
<dbReference type="eggNOG" id="COG0402">
    <property type="taxonomic scope" value="Bacteria"/>
</dbReference>
<feature type="binding site" evidence="4">
    <location>
        <position position="218"/>
    </location>
    <ligand>
        <name>substrate</name>
    </ligand>
</feature>
<feature type="binding site" evidence="4">
    <location>
        <position position="188"/>
    </location>
    <ligand>
        <name>substrate</name>
    </ligand>
</feature>
<evidence type="ECO:0000256" key="3">
    <source>
        <dbReference type="ARBA" id="ARBA00022833"/>
    </source>
</evidence>
<dbReference type="SUPFAM" id="SSF51556">
    <property type="entry name" value="Metallo-dependent hydrolases"/>
    <property type="match status" value="1"/>
</dbReference>
<feature type="binding site" evidence="4">
    <location>
        <position position="95"/>
    </location>
    <ligand>
        <name>substrate</name>
    </ligand>
</feature>
<feature type="binding site" evidence="4">
    <location>
        <position position="215"/>
    </location>
    <ligand>
        <name>Zn(2+)</name>
        <dbReference type="ChEBI" id="CHEBI:29105"/>
    </ligand>
</feature>
<keyword evidence="2 4" id="KW-0378">Hydrolase</keyword>
<organism evidence="6 7">
    <name type="scientific">Shouchella lehensis G1</name>
    <dbReference type="NCBI Taxonomy" id="1246626"/>
    <lineage>
        <taxon>Bacteria</taxon>
        <taxon>Bacillati</taxon>
        <taxon>Bacillota</taxon>
        <taxon>Bacilli</taxon>
        <taxon>Bacillales</taxon>
        <taxon>Bacillaceae</taxon>
        <taxon>Shouchella</taxon>
    </lineage>
</organism>
<dbReference type="Proteomes" id="UP000027142">
    <property type="component" value="Chromosome"/>
</dbReference>
<feature type="binding site" evidence="4">
    <location>
        <position position="68"/>
    </location>
    <ligand>
        <name>Zn(2+)</name>
        <dbReference type="ChEBI" id="CHEBI:29105"/>
    </ligand>
</feature>
<comment type="function">
    <text evidence="4">Catalyzes the deamination of 5-methylthioadenosine and S-adenosyl-L-homocysteine into 5-methylthioinosine and S-inosyl-L-homocysteine, respectively. Is also able to deaminate adenosine.</text>
</comment>
<comment type="caution">
    <text evidence="4">Lacks conserved residue(s) required for the propagation of feature annotation.</text>
</comment>
<dbReference type="STRING" id="1246626.BleG1_1996"/>
<dbReference type="HAMAP" id="MF_01281">
    <property type="entry name" value="MTA_SAH_deamin"/>
    <property type="match status" value="1"/>
</dbReference>
<comment type="similarity">
    <text evidence="4">Belongs to the metallo-dependent hydrolases superfamily. MTA/SAH deaminase family.</text>
</comment>
<evidence type="ECO:0000256" key="1">
    <source>
        <dbReference type="ARBA" id="ARBA00022723"/>
    </source>
</evidence>
<dbReference type="GO" id="GO:0090614">
    <property type="term" value="F:5'-methylthioadenosine deaminase activity"/>
    <property type="evidence" value="ECO:0007669"/>
    <property type="project" value="UniProtKB-UniRule"/>
</dbReference>
<comment type="catalytic activity">
    <reaction evidence="4">
        <text>S-methyl-5'-thioadenosine + H2O + H(+) = S-methyl-5'-thioinosine + NH4(+)</text>
        <dbReference type="Rhea" id="RHEA:25025"/>
        <dbReference type="ChEBI" id="CHEBI:15377"/>
        <dbReference type="ChEBI" id="CHEBI:15378"/>
        <dbReference type="ChEBI" id="CHEBI:17509"/>
        <dbReference type="ChEBI" id="CHEBI:28938"/>
        <dbReference type="ChEBI" id="CHEBI:48595"/>
        <dbReference type="EC" id="3.5.4.31"/>
    </reaction>
</comment>
<dbReference type="KEGG" id="ble:BleG1_1996"/>
<feature type="binding site" evidence="4">
    <location>
        <position position="304"/>
    </location>
    <ligand>
        <name>Zn(2+)</name>
        <dbReference type="ChEBI" id="CHEBI:29105"/>
    </ligand>
</feature>
<dbReference type="SUPFAM" id="SSF51338">
    <property type="entry name" value="Composite domain of metallo-dependent hydrolases"/>
    <property type="match status" value="1"/>
</dbReference>